<comment type="caution">
    <text evidence="3">The sequence shown here is derived from an EMBL/GenBank/DDBJ whole genome shotgun (WGS) entry which is preliminary data.</text>
</comment>
<keyword evidence="2" id="KW-1133">Transmembrane helix</keyword>
<accession>A0ABU4FGE5</accession>
<evidence type="ECO:0008006" key="5">
    <source>
        <dbReference type="Google" id="ProtNLM"/>
    </source>
</evidence>
<feature type="region of interest" description="Disordered" evidence="1">
    <location>
        <begin position="60"/>
        <end position="89"/>
    </location>
</feature>
<dbReference type="EMBL" id="JAWMAJ010000101">
    <property type="protein sequence ID" value="MDV7219657.1"/>
    <property type="molecule type" value="Genomic_DNA"/>
</dbReference>
<name>A0ABU4FGE5_9ACTN</name>
<gene>
    <name evidence="3" type="ORF">R5A26_27325</name>
</gene>
<dbReference type="Proteomes" id="UP001187346">
    <property type="component" value="Unassembled WGS sequence"/>
</dbReference>
<feature type="compositionally biased region" description="Basic and acidic residues" evidence="1">
    <location>
        <begin position="60"/>
        <end position="71"/>
    </location>
</feature>
<proteinExistence type="predicted"/>
<evidence type="ECO:0000313" key="3">
    <source>
        <dbReference type="EMBL" id="MDV7219657.1"/>
    </source>
</evidence>
<keyword evidence="4" id="KW-1185">Reference proteome</keyword>
<dbReference type="RefSeq" id="WP_317773509.1">
    <property type="nucleotide sequence ID" value="NZ_JAWMAJ010000101.1"/>
</dbReference>
<evidence type="ECO:0000256" key="2">
    <source>
        <dbReference type="SAM" id="Phobius"/>
    </source>
</evidence>
<feature type="transmembrane region" description="Helical" evidence="2">
    <location>
        <begin position="29"/>
        <end position="47"/>
    </location>
</feature>
<sequence length="89" mass="9280">MPDMSSSAALAMTHLVPLAEVDENKVTPGVLGFIVFAVMALAVWGLMKSMSKQMNKVDFKEGADPRAESTAESKAGSGSAPAEPKAKRG</sequence>
<organism evidence="3 4">
    <name type="scientific">Streptomyces prunicolor</name>
    <dbReference type="NCBI Taxonomy" id="67348"/>
    <lineage>
        <taxon>Bacteria</taxon>
        <taxon>Bacillati</taxon>
        <taxon>Actinomycetota</taxon>
        <taxon>Actinomycetes</taxon>
        <taxon>Kitasatosporales</taxon>
        <taxon>Streptomycetaceae</taxon>
        <taxon>Streptomyces</taxon>
    </lineage>
</organism>
<evidence type="ECO:0000256" key="1">
    <source>
        <dbReference type="SAM" id="MobiDB-lite"/>
    </source>
</evidence>
<evidence type="ECO:0000313" key="4">
    <source>
        <dbReference type="Proteomes" id="UP001187346"/>
    </source>
</evidence>
<keyword evidence="2" id="KW-0472">Membrane</keyword>
<protein>
    <recommendedName>
        <fullName evidence="5">Secreted protein</fullName>
    </recommendedName>
</protein>
<keyword evidence="2" id="KW-0812">Transmembrane</keyword>
<reference evidence="3 4" key="1">
    <citation type="submission" date="2023-10" db="EMBL/GenBank/DDBJ databases">
        <title>Characterization of rhizosphere-enriched actinobacteria from wheat plants lab-grown on chernevaya soil.</title>
        <authorList>
            <person name="Tikhonova E.N."/>
            <person name="Konopkin A."/>
            <person name="Kravchenko I.K."/>
        </authorList>
    </citation>
    <scope>NUCLEOTIDE SEQUENCE [LARGE SCALE GENOMIC DNA]</scope>
    <source>
        <strain evidence="3 4">RR29</strain>
    </source>
</reference>